<reference evidence="1 2" key="1">
    <citation type="submission" date="2018-10" db="EMBL/GenBank/DDBJ databases">
        <title>Sequencing the genomes of 1000 actinobacteria strains.</title>
        <authorList>
            <person name="Klenk H.-P."/>
        </authorList>
    </citation>
    <scope>NUCLEOTIDE SEQUENCE [LARGE SCALE GENOMIC DNA]</scope>
    <source>
        <strain evidence="1 2">DSM 43800</strain>
    </source>
</reference>
<dbReference type="Gene3D" id="1.25.40.10">
    <property type="entry name" value="Tetratricopeptide repeat domain"/>
    <property type="match status" value="1"/>
</dbReference>
<dbReference type="Gene3D" id="3.40.50.300">
    <property type="entry name" value="P-loop containing nucleotide triphosphate hydrolases"/>
    <property type="match status" value="1"/>
</dbReference>
<accession>A0A495W219</accession>
<dbReference type="EMBL" id="RBXO01000001">
    <property type="protein sequence ID" value="RKT55180.1"/>
    <property type="molecule type" value="Genomic_DNA"/>
</dbReference>
<proteinExistence type="predicted"/>
<gene>
    <name evidence="1" type="ORF">C8E97_3838</name>
</gene>
<evidence type="ECO:0000313" key="2">
    <source>
        <dbReference type="Proteomes" id="UP000282084"/>
    </source>
</evidence>
<dbReference type="Proteomes" id="UP000282084">
    <property type="component" value="Unassembled WGS sequence"/>
</dbReference>
<comment type="caution">
    <text evidence="1">The sequence shown here is derived from an EMBL/GenBank/DDBJ whole genome shotgun (WGS) entry which is preliminary data.</text>
</comment>
<dbReference type="SUPFAM" id="SSF52540">
    <property type="entry name" value="P-loop containing nucleoside triphosphate hydrolases"/>
    <property type="match status" value="1"/>
</dbReference>
<dbReference type="GO" id="GO:0043531">
    <property type="term" value="F:ADP binding"/>
    <property type="evidence" value="ECO:0007669"/>
    <property type="project" value="InterPro"/>
</dbReference>
<dbReference type="AlphaFoldDB" id="A0A495W219"/>
<dbReference type="OrthoDB" id="3311584at2"/>
<protein>
    <submittedName>
        <fullName evidence="1">NB-ARC domain-containing protein</fullName>
    </submittedName>
</protein>
<dbReference type="InterPro" id="IPR027417">
    <property type="entry name" value="P-loop_NTPase"/>
</dbReference>
<dbReference type="InterPro" id="IPR011990">
    <property type="entry name" value="TPR-like_helical_dom_sf"/>
</dbReference>
<dbReference type="PRINTS" id="PR00364">
    <property type="entry name" value="DISEASERSIST"/>
</dbReference>
<keyword evidence="2" id="KW-1185">Reference proteome</keyword>
<dbReference type="PANTHER" id="PTHR47691:SF3">
    <property type="entry name" value="HTH-TYPE TRANSCRIPTIONAL REGULATOR RV0890C-RELATED"/>
    <property type="match status" value="1"/>
</dbReference>
<dbReference type="SUPFAM" id="SSF48452">
    <property type="entry name" value="TPR-like"/>
    <property type="match status" value="1"/>
</dbReference>
<name>A0A495W219_9PSEU</name>
<evidence type="ECO:0000313" key="1">
    <source>
        <dbReference type="EMBL" id="RKT55180.1"/>
    </source>
</evidence>
<sequence length="698" mass="73584">MGQPDSSRPRREADVHNQVAGVDGVVVQAASIGGDVVVNQPAAPPPERPDQLPPPAAVFVDRAPQFEVLDRVSADGAAGGRVAVVVGLAGVGKSALVTTWGARRGERFPDGRLYVDFTALRTPDGTAVADGLAECLRSLGVREEHIPPTFAGRTALYRTKMAAGRRLVVLDDVTEPAHVRPFLTSSPGCVVVATSNERQVELALDGAAEVAVRPLDPPDAVRVLDALCPDGRVAADPASAAALARLCAGLPVALRVVAGRLLGRPFLTPAALVEQLADDARRLDALALGGERVVSAVFDNAYRALDPAAAALYRRLGLLPLHDFPREVVDLVADRADGPLDALVRAHLLDEVAPDRFAFHGLVALHARGLGEREAAGEAAGLLSAVLAHYEERVRHADQAVMGDRLRIGGPPPPTASPFTDRGRALAWLVAERANLSALVRAAASNGHDRVAWRLAEALTALYLNRRYLDDWIESADLGARAARRDGRADAEARLRSVVSRAYADSGRLDRAGEELRVARELVERSANPVLVASVWEFTGRYLDLVDPPAAVAAYERALEINRGAGERRGAALATFFLGGSLHRAGEHGAALRALTGAHAEFEAIGDTRMAGRALIALGALRADTGEPATARHDLEAAVAVFRESGAAHYEAQALVVLADVLEALGEAGAAREHLRRAVVLREAAGADASDLRSRVGG</sequence>
<organism evidence="1 2">
    <name type="scientific">Saccharothrix australiensis</name>
    <dbReference type="NCBI Taxonomy" id="2072"/>
    <lineage>
        <taxon>Bacteria</taxon>
        <taxon>Bacillati</taxon>
        <taxon>Actinomycetota</taxon>
        <taxon>Actinomycetes</taxon>
        <taxon>Pseudonocardiales</taxon>
        <taxon>Pseudonocardiaceae</taxon>
        <taxon>Saccharothrix</taxon>
    </lineage>
</organism>
<dbReference type="PANTHER" id="PTHR47691">
    <property type="entry name" value="REGULATOR-RELATED"/>
    <property type="match status" value="1"/>
</dbReference>